<dbReference type="OrthoDB" id="27073at2759"/>
<dbReference type="SUPFAM" id="SSF46785">
    <property type="entry name" value="Winged helix' DNA-binding domain"/>
    <property type="match status" value="1"/>
</dbReference>
<keyword evidence="3" id="KW-0832">Ubl conjugation</keyword>
<dbReference type="InterPro" id="IPR016159">
    <property type="entry name" value="Cullin_repeat-like_dom_sf"/>
</dbReference>
<dbReference type="FunFam" id="1.20.1310.10:FF:000002">
    <property type="entry name" value="cullin-3 isoform X1"/>
    <property type="match status" value="1"/>
</dbReference>
<feature type="compositionally biased region" description="Basic and acidic residues" evidence="6">
    <location>
        <begin position="454"/>
        <end position="467"/>
    </location>
</feature>
<dbReference type="GO" id="GO:0031625">
    <property type="term" value="F:ubiquitin protein ligase binding"/>
    <property type="evidence" value="ECO:0007669"/>
    <property type="project" value="InterPro"/>
</dbReference>
<evidence type="ECO:0000256" key="3">
    <source>
        <dbReference type="ARBA" id="ARBA00022843"/>
    </source>
</evidence>
<comment type="caution">
    <text evidence="8">The sequence shown here is derived from an EMBL/GenBank/DDBJ whole genome shotgun (WGS) entry which is preliminary data.</text>
</comment>
<dbReference type="InterPro" id="IPR036317">
    <property type="entry name" value="Cullin_homology_sf"/>
</dbReference>
<sequence length="1012" mass="116586">MSVPNIRFSFAPHKKNPDIAAQYQRDLWAKLEKAVRIIYSDEQGKFSEEELYRTVVSICTNGDCGLLYAQLTTLTQEFINAKFIDIAKQAADLDSEEFVKLILRTWEEHLEHTKLIKTIFTCLDRKYCFQINASIWDMNIIVFRNALTNPLKINISKIKDRIIQEQKLNSQYFPSHPKLPFTLQQNNNTVDLSICQLLVLYISRSIYKERLSLFIHASSTIDGIDQDSNAQDILIPANIGKVSKMLGDLCLQSEINRSLTCLARRTLSILIEIIDRELILNQFPFIMDKQVGIGLLIRQRMGWNVNESIDDTMIDKEQIKEKQKKNKKKVKKQQDKNDNIDMDIDIGYQQQEKGLKYQDNEIRIIEIQHRDEDLQRIYRLALRVGQLQVLAKTFYEIIVDLGSKRIADTTRDNQLVSDLLRLTRQLRIIIAKDFSGMSDDQKEDYSKKNQYTSMDKDQQQDNKHDEDSSNQQDQLDDEKDLIHSNTQDENDRGVMKSGILDHDLNAAIAASSGSEFDRGLKQALSVFINQRQNKPAELLAKFTHKLMVEGNKRFSDDEIELIIDDFTYLFSAVDGKDVFETFYKLNLAKRLCYQESSSSELERSLLLRLRSECGENFTQNLETMFNDVEVSSNIIEQFKSSEEFQDRIKDNSDPNTSFSRIDFRCLVLTSTAWPSFHHTSSQPTSGSNTVIVAGNISPIIMPNDARDLQDAFCSFYMTRYHNRKLVYNPVLGHCQVRVTISNGRIREKEKINQSVMIKDDIESDIQSNNAIEYNQISSAQANAQIRKELHISLIQAAILMLYETQSEDGEQDVANEAQQSSSSNSISEKQSSHIILSLSLIQQQTRVDLNELKLAIAALCIHPAHILIYENNNINNTITNNSSSYQQLKDVDESVDWMSIPDDAQFMFNDDLAQYKKTRIKVNQYQVKEKSGESNSTNSQIIEDRQHVLEAQIVRVMKLKKQMSYNPLISEVSSHVRFSVSKSDMKKRVESLIERGYLERDATDPEKFNYLA</sequence>
<dbReference type="EMBL" id="SNRW01003672">
    <property type="protein sequence ID" value="KAA6389213.1"/>
    <property type="molecule type" value="Genomic_DNA"/>
</dbReference>
<dbReference type="SMART" id="SM00182">
    <property type="entry name" value="CULLIN"/>
    <property type="match status" value="1"/>
</dbReference>
<keyword evidence="8" id="KW-0436">Ligase</keyword>
<comment type="similarity">
    <text evidence="1 4 5">Belongs to the cullin family.</text>
</comment>
<dbReference type="InterPro" id="IPR036388">
    <property type="entry name" value="WH-like_DNA-bd_sf"/>
</dbReference>
<dbReference type="GO" id="GO:0006511">
    <property type="term" value="P:ubiquitin-dependent protein catabolic process"/>
    <property type="evidence" value="ECO:0007669"/>
    <property type="project" value="InterPro"/>
</dbReference>
<dbReference type="Proteomes" id="UP000324800">
    <property type="component" value="Unassembled WGS sequence"/>
</dbReference>
<evidence type="ECO:0000256" key="1">
    <source>
        <dbReference type="ARBA" id="ARBA00006019"/>
    </source>
</evidence>
<proteinExistence type="inferred from homology"/>
<dbReference type="Pfam" id="PF26557">
    <property type="entry name" value="Cullin_AB"/>
    <property type="match status" value="1"/>
</dbReference>
<dbReference type="Gene3D" id="1.10.10.10">
    <property type="entry name" value="Winged helix-like DNA-binding domain superfamily/Winged helix DNA-binding domain"/>
    <property type="match status" value="1"/>
</dbReference>
<dbReference type="SMART" id="SM00884">
    <property type="entry name" value="Cullin_Nedd8"/>
    <property type="match status" value="1"/>
</dbReference>
<evidence type="ECO:0000313" key="8">
    <source>
        <dbReference type="EMBL" id="KAA6389213.1"/>
    </source>
</evidence>
<feature type="domain" description="Cullin family profile" evidence="7">
    <location>
        <begin position="534"/>
        <end position="860"/>
    </location>
</feature>
<dbReference type="InterPro" id="IPR045093">
    <property type="entry name" value="Cullin"/>
</dbReference>
<accession>A0A5J4W3Y0</accession>
<dbReference type="Pfam" id="PF10557">
    <property type="entry name" value="Cullin_Nedd8"/>
    <property type="match status" value="1"/>
</dbReference>
<evidence type="ECO:0000259" key="7">
    <source>
        <dbReference type="PROSITE" id="PS50069"/>
    </source>
</evidence>
<dbReference type="InterPro" id="IPR001373">
    <property type="entry name" value="Cullin_N"/>
</dbReference>
<dbReference type="SUPFAM" id="SSF75632">
    <property type="entry name" value="Cullin homology domain"/>
    <property type="match status" value="1"/>
</dbReference>
<organism evidence="8 9">
    <name type="scientific">Streblomastix strix</name>
    <dbReference type="NCBI Taxonomy" id="222440"/>
    <lineage>
        <taxon>Eukaryota</taxon>
        <taxon>Metamonada</taxon>
        <taxon>Preaxostyla</taxon>
        <taxon>Oxymonadida</taxon>
        <taxon>Streblomastigidae</taxon>
        <taxon>Streblomastix</taxon>
    </lineage>
</organism>
<dbReference type="Gene3D" id="3.30.230.130">
    <property type="entry name" value="Cullin, Chain C, Domain 2"/>
    <property type="match status" value="1"/>
</dbReference>
<evidence type="ECO:0000256" key="4">
    <source>
        <dbReference type="PROSITE-ProRule" id="PRU00330"/>
    </source>
</evidence>
<dbReference type="Gene3D" id="1.20.1310.10">
    <property type="entry name" value="Cullin Repeats"/>
    <property type="match status" value="3"/>
</dbReference>
<evidence type="ECO:0000256" key="6">
    <source>
        <dbReference type="SAM" id="MobiDB-lite"/>
    </source>
</evidence>
<evidence type="ECO:0000313" key="9">
    <source>
        <dbReference type="Proteomes" id="UP000324800"/>
    </source>
</evidence>
<evidence type="ECO:0000256" key="5">
    <source>
        <dbReference type="RuleBase" id="RU003829"/>
    </source>
</evidence>
<dbReference type="InterPro" id="IPR059120">
    <property type="entry name" value="Cullin-like_AB"/>
</dbReference>
<evidence type="ECO:0000256" key="2">
    <source>
        <dbReference type="ARBA" id="ARBA00022499"/>
    </source>
</evidence>
<dbReference type="PANTHER" id="PTHR11932">
    <property type="entry name" value="CULLIN"/>
    <property type="match status" value="1"/>
</dbReference>
<dbReference type="AlphaFoldDB" id="A0A5J4W3Y0"/>
<protein>
    <submittedName>
        <fullName evidence="8">Putative ubiquitin-protein ligase, cullin 4</fullName>
    </submittedName>
</protein>
<reference evidence="8 9" key="1">
    <citation type="submission" date="2019-03" db="EMBL/GenBank/DDBJ databases">
        <title>Single cell metagenomics reveals metabolic interactions within the superorganism composed of flagellate Streblomastix strix and complex community of Bacteroidetes bacteria on its surface.</title>
        <authorList>
            <person name="Treitli S.C."/>
            <person name="Kolisko M."/>
            <person name="Husnik F."/>
            <person name="Keeling P."/>
            <person name="Hampl V."/>
        </authorList>
    </citation>
    <scope>NUCLEOTIDE SEQUENCE [LARGE SCALE GENOMIC DNA]</scope>
    <source>
        <strain evidence="8">ST1C</strain>
    </source>
</reference>
<dbReference type="InterPro" id="IPR019559">
    <property type="entry name" value="Cullin_neddylation_domain"/>
</dbReference>
<keyword evidence="2" id="KW-1017">Isopeptide bond</keyword>
<dbReference type="SUPFAM" id="SSF74788">
    <property type="entry name" value="Cullin repeat-like"/>
    <property type="match status" value="2"/>
</dbReference>
<dbReference type="GO" id="GO:0016874">
    <property type="term" value="F:ligase activity"/>
    <property type="evidence" value="ECO:0007669"/>
    <property type="project" value="UniProtKB-KW"/>
</dbReference>
<dbReference type="PROSITE" id="PS50069">
    <property type="entry name" value="CULLIN_2"/>
    <property type="match status" value="1"/>
</dbReference>
<dbReference type="InterPro" id="IPR036390">
    <property type="entry name" value="WH_DNA-bd_sf"/>
</dbReference>
<feature type="region of interest" description="Disordered" evidence="6">
    <location>
        <begin position="438"/>
        <end position="478"/>
    </location>
</feature>
<dbReference type="InterPro" id="IPR016158">
    <property type="entry name" value="Cullin_homology"/>
</dbReference>
<name>A0A5J4W3Y0_9EUKA</name>
<gene>
    <name evidence="8" type="ORF">EZS28_015260</name>
</gene>
<dbReference type="Pfam" id="PF00888">
    <property type="entry name" value="Cullin"/>
    <property type="match status" value="2"/>
</dbReference>